<accession>A0A4P7NG92</accession>
<dbReference type="Proteomes" id="UP000294847">
    <property type="component" value="Chromosome 4"/>
</dbReference>
<evidence type="ECO:0000256" key="2">
    <source>
        <dbReference type="ARBA" id="ARBA00022679"/>
    </source>
</evidence>
<protein>
    <recommendedName>
        <fullName evidence="8">MobA-like NTP transferase domain-containing protein</fullName>
    </recommendedName>
</protein>
<evidence type="ECO:0000313" key="10">
    <source>
        <dbReference type="Proteomes" id="UP000294847"/>
    </source>
</evidence>
<feature type="domain" description="MobA-like NTP transferase" evidence="8">
    <location>
        <begin position="15"/>
        <end position="206"/>
    </location>
</feature>
<evidence type="ECO:0000256" key="3">
    <source>
        <dbReference type="ARBA" id="ARBA00022723"/>
    </source>
</evidence>
<evidence type="ECO:0000256" key="1">
    <source>
        <dbReference type="ARBA" id="ARBA00022490"/>
    </source>
</evidence>
<organism evidence="9 10">
    <name type="scientific">Pyricularia oryzae</name>
    <name type="common">Rice blast fungus</name>
    <name type="synonym">Magnaporthe oryzae</name>
    <dbReference type="NCBI Taxonomy" id="318829"/>
    <lineage>
        <taxon>Eukaryota</taxon>
        <taxon>Fungi</taxon>
        <taxon>Dikarya</taxon>
        <taxon>Ascomycota</taxon>
        <taxon>Pezizomycotina</taxon>
        <taxon>Sordariomycetes</taxon>
        <taxon>Sordariomycetidae</taxon>
        <taxon>Magnaporthales</taxon>
        <taxon>Pyriculariaceae</taxon>
        <taxon>Pyricularia</taxon>
    </lineage>
</organism>
<keyword evidence="1" id="KW-0963">Cytoplasm</keyword>
<sequence length="266" mass="29348">MESNSTPRYGSMRPLLLAGGKSTRMGSPKHLLSLPDGQLLYLHLAKTLHTACPDSGTVFISLAHDSILDHSLRTATEQGRSILSPGDLQPSDRLVTLNEHDAPHLKVLMDKGKDTRQESTGPAAGLLAAHRAYPDVTWLILACDFPFCTTELLHQLQSEYQPPVTCFRNDKGFIEPLLAIWSPEALRRLEHNTANGKSSPSAVVRQLSGLVLALPRQTRFNEDGEPEFTDGLEKLSPLFNVNTKEEWETGSGADTKAVLRHWVAFH</sequence>
<evidence type="ECO:0000259" key="8">
    <source>
        <dbReference type="Pfam" id="PF12804"/>
    </source>
</evidence>
<dbReference type="SUPFAM" id="SSF53448">
    <property type="entry name" value="Nucleotide-diphospho-sugar transferases"/>
    <property type="match status" value="1"/>
</dbReference>
<dbReference type="EMBL" id="CP034207">
    <property type="protein sequence ID" value="QBZ60955.1"/>
    <property type="molecule type" value="Genomic_DNA"/>
</dbReference>
<evidence type="ECO:0000313" key="9">
    <source>
        <dbReference type="EMBL" id="QBZ60955.1"/>
    </source>
</evidence>
<keyword evidence="5" id="KW-0460">Magnesium</keyword>
<dbReference type="GO" id="GO:0046872">
    <property type="term" value="F:metal ion binding"/>
    <property type="evidence" value="ECO:0007669"/>
    <property type="project" value="UniProtKB-KW"/>
</dbReference>
<dbReference type="GO" id="GO:0005525">
    <property type="term" value="F:GTP binding"/>
    <property type="evidence" value="ECO:0007669"/>
    <property type="project" value="UniProtKB-KW"/>
</dbReference>
<dbReference type="GO" id="GO:0016779">
    <property type="term" value="F:nucleotidyltransferase activity"/>
    <property type="evidence" value="ECO:0007669"/>
    <property type="project" value="TreeGrafter"/>
</dbReference>
<keyword evidence="4" id="KW-0547">Nucleotide-binding</keyword>
<name>A0A4P7NG92_PYROR</name>
<evidence type="ECO:0000256" key="6">
    <source>
        <dbReference type="ARBA" id="ARBA00023134"/>
    </source>
</evidence>
<dbReference type="Pfam" id="PF12804">
    <property type="entry name" value="NTP_transf_3"/>
    <property type="match status" value="1"/>
</dbReference>
<dbReference type="Gene3D" id="3.90.550.10">
    <property type="entry name" value="Spore Coat Polysaccharide Biosynthesis Protein SpsA, Chain A"/>
    <property type="match status" value="1"/>
</dbReference>
<keyword evidence="7" id="KW-0501">Molybdenum cofactor biosynthesis</keyword>
<dbReference type="CDD" id="cd02503">
    <property type="entry name" value="MobA"/>
    <property type="match status" value="1"/>
</dbReference>
<dbReference type="InterPro" id="IPR013482">
    <property type="entry name" value="Molybde_CF_guanTrfase"/>
</dbReference>
<dbReference type="PANTHER" id="PTHR19136:SF81">
    <property type="entry name" value="MOLYBDENUM COFACTOR GUANYLYLTRANSFERASE"/>
    <property type="match status" value="1"/>
</dbReference>
<dbReference type="InterPro" id="IPR029044">
    <property type="entry name" value="Nucleotide-diphossugar_trans"/>
</dbReference>
<keyword evidence="6" id="KW-0342">GTP-binding</keyword>
<reference evidence="9 10" key="1">
    <citation type="journal article" date="2019" name="Mol. Biol. Evol.">
        <title>Blast fungal genomes show frequent chromosomal changes, gene gains and losses, and effector gene turnover.</title>
        <authorList>
            <person name="Gomez Luciano L.B."/>
            <person name="Jason Tsai I."/>
            <person name="Chuma I."/>
            <person name="Tosa Y."/>
            <person name="Chen Y.H."/>
            <person name="Li J.Y."/>
            <person name="Li M.Y."/>
            <person name="Jade Lu M.Y."/>
            <person name="Nakayashiki H."/>
            <person name="Li W.H."/>
        </authorList>
    </citation>
    <scope>NUCLEOTIDE SEQUENCE [LARGE SCALE GENOMIC DNA]</scope>
    <source>
        <strain evidence="9">MZ5-1-6</strain>
    </source>
</reference>
<evidence type="ECO:0000256" key="4">
    <source>
        <dbReference type="ARBA" id="ARBA00022741"/>
    </source>
</evidence>
<keyword evidence="3" id="KW-0479">Metal-binding</keyword>
<dbReference type="InterPro" id="IPR025877">
    <property type="entry name" value="MobA-like_NTP_Trfase"/>
</dbReference>
<evidence type="ECO:0000256" key="7">
    <source>
        <dbReference type="ARBA" id="ARBA00023150"/>
    </source>
</evidence>
<keyword evidence="2" id="KW-0808">Transferase</keyword>
<dbReference type="GO" id="GO:0006777">
    <property type="term" value="P:Mo-molybdopterin cofactor biosynthetic process"/>
    <property type="evidence" value="ECO:0007669"/>
    <property type="project" value="UniProtKB-KW"/>
</dbReference>
<proteinExistence type="predicted"/>
<dbReference type="AlphaFoldDB" id="A0A4P7NG92"/>
<dbReference type="PANTHER" id="PTHR19136">
    <property type="entry name" value="MOLYBDENUM COFACTOR GUANYLYLTRANSFERASE"/>
    <property type="match status" value="1"/>
</dbReference>
<gene>
    <name evidence="9" type="ORF">PoMZ_07900</name>
</gene>
<evidence type="ECO:0000256" key="5">
    <source>
        <dbReference type="ARBA" id="ARBA00022842"/>
    </source>
</evidence>